<dbReference type="OrthoDB" id="300780at2759"/>
<dbReference type="OMA" id="QWKFLGR"/>
<dbReference type="GO" id="GO:0003697">
    <property type="term" value="F:single-stranded DNA binding"/>
    <property type="evidence" value="ECO:0007669"/>
    <property type="project" value="TreeGrafter"/>
</dbReference>
<dbReference type="GO" id="GO:0005737">
    <property type="term" value="C:cytoplasm"/>
    <property type="evidence" value="ECO:0007669"/>
    <property type="project" value="TreeGrafter"/>
</dbReference>
<keyword evidence="10" id="KW-1185">Reference proteome</keyword>
<evidence type="ECO:0000259" key="7">
    <source>
        <dbReference type="SMART" id="SM01030"/>
    </source>
</evidence>
<dbReference type="GO" id="GO:0006289">
    <property type="term" value="P:nucleotide-excision repair"/>
    <property type="evidence" value="ECO:0007669"/>
    <property type="project" value="EnsemblFungi"/>
</dbReference>
<name>G8BTI3_TETPH</name>
<evidence type="ECO:0000256" key="1">
    <source>
        <dbReference type="ARBA" id="ARBA00004123"/>
    </source>
</evidence>
<dbReference type="GO" id="GO:0071942">
    <property type="term" value="C:XPC complex"/>
    <property type="evidence" value="ECO:0007669"/>
    <property type="project" value="TreeGrafter"/>
</dbReference>
<comment type="subcellular location">
    <subcellularLocation>
        <location evidence="1">Nucleus</location>
    </subcellularLocation>
</comment>
<dbReference type="eggNOG" id="KOG2179">
    <property type="taxonomic scope" value="Eukaryota"/>
</dbReference>
<evidence type="ECO:0000259" key="8">
    <source>
        <dbReference type="SMART" id="SM01031"/>
    </source>
</evidence>
<keyword evidence="5" id="KW-0539">Nucleus</keyword>
<evidence type="ECO:0000256" key="3">
    <source>
        <dbReference type="ARBA" id="ARBA00022763"/>
    </source>
</evidence>
<keyword evidence="3" id="KW-0227">DNA damage</keyword>
<dbReference type="EMBL" id="HE612860">
    <property type="protein sequence ID" value="CCE63211.1"/>
    <property type="molecule type" value="Genomic_DNA"/>
</dbReference>
<gene>
    <name evidence="9" type="primary">TPHA0E01170</name>
    <name evidence="9" type="ordered locus">TPHA_0E01170</name>
</gene>
<dbReference type="SMART" id="SM01030">
    <property type="entry name" value="BHD_1"/>
    <property type="match status" value="1"/>
</dbReference>
<dbReference type="InterPro" id="IPR018328">
    <property type="entry name" value="Rad4_beta-hairpin_dom3"/>
</dbReference>
<dbReference type="GO" id="GO:0003684">
    <property type="term" value="F:damaged DNA binding"/>
    <property type="evidence" value="ECO:0007669"/>
    <property type="project" value="InterPro"/>
</dbReference>
<feature type="domain" description="Rad4 beta-hairpin" evidence="8">
    <location>
        <begin position="491"/>
        <end position="546"/>
    </location>
</feature>
<dbReference type="GeneID" id="11531149"/>
<dbReference type="STRING" id="1071381.G8BTI3"/>
<dbReference type="Pfam" id="PF10405">
    <property type="entry name" value="BHD_3"/>
    <property type="match status" value="1"/>
</dbReference>
<evidence type="ECO:0000313" key="10">
    <source>
        <dbReference type="Proteomes" id="UP000005666"/>
    </source>
</evidence>
<accession>G8BTI3</accession>
<dbReference type="Pfam" id="PF10403">
    <property type="entry name" value="BHD_1"/>
    <property type="match status" value="1"/>
</dbReference>
<dbReference type="InterPro" id="IPR018325">
    <property type="entry name" value="Rad4/PNGase_transGLS-fold"/>
</dbReference>
<dbReference type="GO" id="GO:0006298">
    <property type="term" value="P:mismatch repair"/>
    <property type="evidence" value="ECO:0007669"/>
    <property type="project" value="TreeGrafter"/>
</dbReference>
<dbReference type="PANTHER" id="PTHR12135:SF2">
    <property type="entry name" value="DNA REPAIR PROTEIN RAD34"/>
    <property type="match status" value="1"/>
</dbReference>
<dbReference type="HOGENOM" id="CLU_028212_0_0_1"/>
<comment type="similarity">
    <text evidence="2">Belongs to the XPC family.</text>
</comment>
<dbReference type="InterPro" id="IPR018326">
    <property type="entry name" value="Rad4_beta-hairpin_dom1"/>
</dbReference>
<feature type="region of interest" description="Disordered" evidence="6">
    <location>
        <begin position="1"/>
        <end position="22"/>
    </location>
</feature>
<dbReference type="InterPro" id="IPR018327">
    <property type="entry name" value="BHD_2"/>
</dbReference>
<reference evidence="9 10" key="1">
    <citation type="journal article" date="2011" name="Proc. Natl. Acad. Sci. U.S.A.">
        <title>Evolutionary erosion of yeast sex chromosomes by mating-type switching accidents.</title>
        <authorList>
            <person name="Gordon J.L."/>
            <person name="Armisen D."/>
            <person name="Proux-Wera E."/>
            <person name="Oheigeartaigh S.S."/>
            <person name="Byrne K.P."/>
            <person name="Wolfe K.H."/>
        </authorList>
    </citation>
    <scope>NUCLEOTIDE SEQUENCE [LARGE SCALE GENOMIC DNA]</scope>
    <source>
        <strain evidence="10">ATCC 24235 / CBS 4417 / NBRC 1672 / NRRL Y-8282 / UCD 70-5</strain>
    </source>
</reference>
<sequence>MKRPYEEVDSIEEENHSAIDNASNLQVEDVLDDYESDNEDDDLEFDEEVNWEDVPLVSKFDEQSGVSKSQILNISISTDKFIGSRPKRAKKQVTKLKKLKYGLNIIEIPFFLRTLKERSKLCLDERLNRRLKRSIPKIIGKKFDCLAKQDSNAQNDRLRTLLLGAVLWFRSNYKINSNGFRQNHYRLDYLIRNSGCSVNKKFNHVLDNEQLYYGSRPLIDNLSENIREMAKNKMCNRDYLVFFFVIILKNLLKDKYSYSLRICFALPTHDFDTNYSNAVSMIDNDLSIVPNRFDSDLLKPVFWIELLFQHRHIYVIDPIVSIEESSMISRYNIDEPIGIFSCDKHFLNKDQCFNYVVGIDIETQIISDISPRYLPNLCYRYFNVSDFNPIFKTLSFRSYQYFKKTIKKLNLEHSKFSFNNDLLMRHLTRQNYELPSTYKGFYKSKNFILPSQLKTLQFLKMGSNPIGSFTYTLNSQTISELIYWRSDVTILKSRQNWSILGYSIKRNEEPRKLKKFTLLKSKRESKYHQYSISELYSIDQVSKTPKLPIHYTYINGIKGVNPDPLCYKGQYNNVEIFDLDIVPDGFKLLNLYMRESNINVRNLIKKYNKETVRSDNLKYIDVVTGFDFKKKPGFAMPKVTHIMLNCHDFNILQKLINEQIEASRLMLWSELISRIKINDRIDKGSS</sequence>
<dbReference type="KEGG" id="tpf:TPHA_0E01170"/>
<evidence type="ECO:0000313" key="9">
    <source>
        <dbReference type="EMBL" id="CCE63211.1"/>
    </source>
</evidence>
<organism evidence="9 10">
    <name type="scientific">Tetrapisispora phaffii (strain ATCC 24235 / CBS 4417 / NBRC 1672 / NRRL Y-8282 / UCD 70-5)</name>
    <name type="common">Yeast</name>
    <name type="synonym">Fabospora phaffii</name>
    <dbReference type="NCBI Taxonomy" id="1071381"/>
    <lineage>
        <taxon>Eukaryota</taxon>
        <taxon>Fungi</taxon>
        <taxon>Dikarya</taxon>
        <taxon>Ascomycota</taxon>
        <taxon>Saccharomycotina</taxon>
        <taxon>Saccharomycetes</taxon>
        <taxon>Saccharomycetales</taxon>
        <taxon>Saccharomycetaceae</taxon>
        <taxon>Tetrapisispora</taxon>
    </lineage>
</organism>
<dbReference type="InterPro" id="IPR004583">
    <property type="entry name" value="DNA_repair_Rad4"/>
</dbReference>
<evidence type="ECO:0000256" key="4">
    <source>
        <dbReference type="ARBA" id="ARBA00023204"/>
    </source>
</evidence>
<dbReference type="SMART" id="SM01031">
    <property type="entry name" value="BHD_2"/>
    <property type="match status" value="1"/>
</dbReference>
<dbReference type="Pfam" id="PF03835">
    <property type="entry name" value="Rad4"/>
    <property type="match status" value="1"/>
</dbReference>
<proteinExistence type="inferred from homology"/>
<dbReference type="PANTHER" id="PTHR12135">
    <property type="entry name" value="DNA REPAIR PROTEIN XP-C / RAD4"/>
    <property type="match status" value="1"/>
</dbReference>
<dbReference type="AlphaFoldDB" id="G8BTI3"/>
<dbReference type="RefSeq" id="XP_003685645.1">
    <property type="nucleotide sequence ID" value="XM_003685597.1"/>
</dbReference>
<evidence type="ECO:0000256" key="6">
    <source>
        <dbReference type="SAM" id="MobiDB-lite"/>
    </source>
</evidence>
<evidence type="ECO:0000256" key="2">
    <source>
        <dbReference type="ARBA" id="ARBA00009525"/>
    </source>
</evidence>
<keyword evidence="4" id="KW-0234">DNA repair</keyword>
<dbReference type="GO" id="GO:0000111">
    <property type="term" value="C:nucleotide-excision repair factor 2 complex"/>
    <property type="evidence" value="ECO:0007669"/>
    <property type="project" value="TreeGrafter"/>
</dbReference>
<dbReference type="InterPro" id="IPR036985">
    <property type="entry name" value="Transglutaminase-like_sf"/>
</dbReference>
<protein>
    <submittedName>
        <fullName evidence="9">Uncharacterized protein</fullName>
    </submittedName>
</protein>
<evidence type="ECO:0000256" key="5">
    <source>
        <dbReference type="ARBA" id="ARBA00023242"/>
    </source>
</evidence>
<dbReference type="Gene3D" id="3.90.260.10">
    <property type="entry name" value="Transglutaminase-like"/>
    <property type="match status" value="1"/>
</dbReference>
<dbReference type="Proteomes" id="UP000005666">
    <property type="component" value="Chromosome 5"/>
</dbReference>
<feature type="domain" description="Rad4 beta-hairpin" evidence="7">
    <location>
        <begin position="430"/>
        <end position="489"/>
    </location>
</feature>